<evidence type="ECO:0000256" key="8">
    <source>
        <dbReference type="ARBA" id="ARBA00022692"/>
    </source>
</evidence>
<dbReference type="InterPro" id="IPR001750">
    <property type="entry name" value="ND/Mrp_TM"/>
</dbReference>
<name>B3IUI4_9ACAR</name>
<comment type="similarity">
    <text evidence="3 17">Belongs to the complex I subunit 4 family.</text>
</comment>
<evidence type="ECO:0000256" key="16">
    <source>
        <dbReference type="ARBA" id="ARBA00049551"/>
    </source>
</evidence>
<dbReference type="GO" id="GO:0031966">
    <property type="term" value="C:mitochondrial membrane"/>
    <property type="evidence" value="ECO:0007669"/>
    <property type="project" value="UniProtKB-SubCell"/>
</dbReference>
<evidence type="ECO:0000256" key="4">
    <source>
        <dbReference type="ARBA" id="ARBA00012944"/>
    </source>
</evidence>
<evidence type="ECO:0000256" key="12">
    <source>
        <dbReference type="ARBA" id="ARBA00023027"/>
    </source>
</evidence>
<keyword evidence="10 17" id="KW-0249">Electron transport</keyword>
<dbReference type="PANTHER" id="PTHR43507:SF20">
    <property type="entry name" value="NADH-UBIQUINONE OXIDOREDUCTASE CHAIN 4"/>
    <property type="match status" value="1"/>
</dbReference>
<feature type="transmembrane region" description="Helical" evidence="17">
    <location>
        <begin position="12"/>
        <end position="29"/>
    </location>
</feature>
<feature type="transmembrane region" description="Helical" evidence="17">
    <location>
        <begin position="155"/>
        <end position="178"/>
    </location>
</feature>
<protein>
    <recommendedName>
        <fullName evidence="5 17">NADH-ubiquinone oxidoreductase chain 4</fullName>
        <ecNumber evidence="4 17">7.1.1.2</ecNumber>
    </recommendedName>
</protein>
<keyword evidence="14 17" id="KW-0496">Mitochondrion</keyword>
<keyword evidence="6 17" id="KW-0813">Transport</keyword>
<evidence type="ECO:0000256" key="13">
    <source>
        <dbReference type="ARBA" id="ARBA00023075"/>
    </source>
</evidence>
<comment type="function">
    <text evidence="1">Core subunit of the mitochondrial membrane respiratory chain NADH dehydrogenase (Complex I) that is believed to belong to the minimal assembly required for catalysis. Complex I functions in the transfer of electrons from NADH to the respiratory chain. The immediate electron acceptor for the enzyme is believed to be ubiquinone.</text>
</comment>
<comment type="function">
    <text evidence="17">Core subunit of the mitochondrial membrane respiratory chain NADH dehydrogenase (Complex I) which catalyzes electron transfer from NADH through the respiratory chain, using ubiquinone as an electron acceptor. Essential for the catalytic activity and assembly of complex I.</text>
</comment>
<keyword evidence="8 17" id="KW-0812">Transmembrane</keyword>
<dbReference type="GO" id="GO:0015990">
    <property type="term" value="P:electron transport coupled proton transport"/>
    <property type="evidence" value="ECO:0007669"/>
    <property type="project" value="TreeGrafter"/>
</dbReference>
<organism evidence="19">
    <name type="scientific">Leptotrombidium chiangraiense</name>
    <dbReference type="NCBI Taxonomy" id="436344"/>
    <lineage>
        <taxon>Eukaryota</taxon>
        <taxon>Metazoa</taxon>
        <taxon>Ecdysozoa</taxon>
        <taxon>Arthropoda</taxon>
        <taxon>Chelicerata</taxon>
        <taxon>Arachnida</taxon>
        <taxon>Acari</taxon>
        <taxon>Acariformes</taxon>
        <taxon>Trombidiformes</taxon>
        <taxon>Prostigmata</taxon>
        <taxon>Anystina</taxon>
        <taxon>Parasitengona</taxon>
        <taxon>Trombiculoidea</taxon>
        <taxon>Trombiculidae</taxon>
        <taxon>Leptotrombidium</taxon>
    </lineage>
</organism>
<feature type="transmembrane region" description="Helical" evidence="17">
    <location>
        <begin position="212"/>
        <end position="240"/>
    </location>
</feature>
<evidence type="ECO:0000256" key="6">
    <source>
        <dbReference type="ARBA" id="ARBA00022448"/>
    </source>
</evidence>
<evidence type="ECO:0000256" key="14">
    <source>
        <dbReference type="ARBA" id="ARBA00023128"/>
    </source>
</evidence>
<keyword evidence="13 17" id="KW-0830">Ubiquinone</keyword>
<evidence type="ECO:0000256" key="17">
    <source>
        <dbReference type="RuleBase" id="RU003297"/>
    </source>
</evidence>
<dbReference type="EC" id="7.1.1.2" evidence="4 17"/>
<feature type="domain" description="NADH:quinone oxidoreductase/Mrp antiporter transmembrane" evidence="18">
    <location>
        <begin position="79"/>
        <end position="357"/>
    </location>
</feature>
<reference evidence="19" key="1">
    <citation type="submission" date="2007-04" db="EMBL/GenBank/DDBJ databases">
        <title>Mitochondrial gene order and molecular phylogenetic analyses indicate that the Leptotrombidium mite is a paraphyletic.</title>
        <authorList>
            <person name="Mitani H."/>
            <person name="Yuasa S."/>
            <person name="Lerdthusnee K."/>
            <person name="Takahashi M."/>
            <person name="Fukunaga M."/>
        </authorList>
    </citation>
    <scope>NUCLEOTIDE SEQUENCE</scope>
    <source>
        <strain evidence="19">TLCW-1</strain>
    </source>
</reference>
<dbReference type="GO" id="GO:0008137">
    <property type="term" value="F:NADH dehydrogenase (ubiquinone) activity"/>
    <property type="evidence" value="ECO:0007669"/>
    <property type="project" value="UniProtKB-UniRule"/>
</dbReference>
<dbReference type="GO" id="GO:0042773">
    <property type="term" value="P:ATP synthesis coupled electron transport"/>
    <property type="evidence" value="ECO:0007669"/>
    <property type="project" value="InterPro"/>
</dbReference>
<feature type="transmembrane region" description="Helical" evidence="17">
    <location>
        <begin position="275"/>
        <end position="297"/>
    </location>
</feature>
<keyword evidence="15 17" id="KW-0472">Membrane</keyword>
<dbReference type="PRINTS" id="PR01437">
    <property type="entry name" value="NUOXDRDTASE4"/>
</dbReference>
<accession>B3IUI4</accession>
<evidence type="ECO:0000256" key="11">
    <source>
        <dbReference type="ARBA" id="ARBA00022989"/>
    </source>
</evidence>
<comment type="subcellular location">
    <subcellularLocation>
        <location evidence="2 17">Mitochondrion membrane</location>
        <topology evidence="2 17">Multi-pass membrane protein</topology>
    </subcellularLocation>
</comment>
<feature type="transmembrane region" description="Helical" evidence="17">
    <location>
        <begin position="85"/>
        <end position="104"/>
    </location>
</feature>
<evidence type="ECO:0000256" key="7">
    <source>
        <dbReference type="ARBA" id="ARBA00022660"/>
    </source>
</evidence>
<feature type="transmembrane region" description="Helical" evidence="17">
    <location>
        <begin position="41"/>
        <end position="58"/>
    </location>
</feature>
<dbReference type="AlphaFoldDB" id="B3IUI4"/>
<dbReference type="InterPro" id="IPR003918">
    <property type="entry name" value="NADH_UbQ_OxRdtase"/>
</dbReference>
<evidence type="ECO:0000256" key="1">
    <source>
        <dbReference type="ARBA" id="ARBA00003257"/>
    </source>
</evidence>
<evidence type="ECO:0000256" key="5">
    <source>
        <dbReference type="ARBA" id="ARBA00021006"/>
    </source>
</evidence>
<keyword evidence="9" id="KW-1278">Translocase</keyword>
<dbReference type="GO" id="GO:0003954">
    <property type="term" value="F:NADH dehydrogenase activity"/>
    <property type="evidence" value="ECO:0007669"/>
    <property type="project" value="TreeGrafter"/>
</dbReference>
<feature type="transmembrane region" description="Helical" evidence="17">
    <location>
        <begin position="350"/>
        <end position="373"/>
    </location>
</feature>
<evidence type="ECO:0000256" key="10">
    <source>
        <dbReference type="ARBA" id="ARBA00022982"/>
    </source>
</evidence>
<feature type="transmembrane region" description="Helical" evidence="17">
    <location>
        <begin position="309"/>
        <end position="330"/>
    </location>
</feature>
<dbReference type="Pfam" id="PF00361">
    <property type="entry name" value="Proton_antipo_M"/>
    <property type="match status" value="1"/>
</dbReference>
<geneLocation type="mitochondrion" evidence="19"/>
<feature type="transmembrane region" description="Helical" evidence="17">
    <location>
        <begin position="247"/>
        <end position="269"/>
    </location>
</feature>
<dbReference type="EMBL" id="AB300487">
    <property type="protein sequence ID" value="BAG24138.1"/>
    <property type="molecule type" value="Genomic_DNA"/>
</dbReference>
<feature type="transmembrane region" description="Helical" evidence="17">
    <location>
        <begin position="116"/>
        <end position="135"/>
    </location>
</feature>
<proteinExistence type="inferred from homology"/>
<keyword evidence="12 17" id="KW-0520">NAD</keyword>
<evidence type="ECO:0000259" key="18">
    <source>
        <dbReference type="Pfam" id="PF00361"/>
    </source>
</evidence>
<evidence type="ECO:0000256" key="9">
    <source>
        <dbReference type="ARBA" id="ARBA00022967"/>
    </source>
</evidence>
<dbReference type="GO" id="GO:0048039">
    <property type="term" value="F:ubiquinone binding"/>
    <property type="evidence" value="ECO:0007669"/>
    <property type="project" value="TreeGrafter"/>
</dbReference>
<sequence>MEISLLLLFSKHIQPFSFSLIFLMSLMKYSEESLFHSMDLATWGLVLLTVFIMMLVFLSGGKMLIFIFLFLMMMFTFFSKNFFQFFVLFEGCVIPTFFLIIGWGKGESREQASLFFLMYTLIFSLPFFFFIISILSLKKGLTMSFFQVAFHEIFWGWGMVIILVFLSKLPVFFLHLWLPKAHVEAPVQGSMILAAILLKLGSYGLYRSISSFFWTILAFKSFCYSIGMIGSLIAGFLCFSQSDLKRLVAYMSIAHMGFLLSGMMSFNYWGIWGAFLFMAAHGVCSSGLFCGVTLFYSRGLSRSTMVLKGGGAIFIKLFLLMFLLSALGMGLPPSLNFFSEILMLFGTLFYWWYIWPTMGLILFFSCVYTIQLLTSFHGSEKLQIVGEEMNIHEITLMSSHFLPAYVILLI</sequence>
<gene>
    <name evidence="19" type="primary">ND4</name>
</gene>
<keyword evidence="7 17" id="KW-0679">Respiratory chain</keyword>
<evidence type="ECO:0000256" key="2">
    <source>
        <dbReference type="ARBA" id="ARBA00004225"/>
    </source>
</evidence>
<dbReference type="PANTHER" id="PTHR43507">
    <property type="entry name" value="NADH-UBIQUINONE OXIDOREDUCTASE CHAIN 4"/>
    <property type="match status" value="1"/>
</dbReference>
<evidence type="ECO:0000313" key="19">
    <source>
        <dbReference type="EMBL" id="BAG24138.1"/>
    </source>
</evidence>
<evidence type="ECO:0000256" key="15">
    <source>
        <dbReference type="ARBA" id="ARBA00023136"/>
    </source>
</evidence>
<comment type="catalytic activity">
    <reaction evidence="16 17">
        <text>a ubiquinone + NADH + 5 H(+)(in) = a ubiquinol + NAD(+) + 4 H(+)(out)</text>
        <dbReference type="Rhea" id="RHEA:29091"/>
        <dbReference type="Rhea" id="RHEA-COMP:9565"/>
        <dbReference type="Rhea" id="RHEA-COMP:9566"/>
        <dbReference type="ChEBI" id="CHEBI:15378"/>
        <dbReference type="ChEBI" id="CHEBI:16389"/>
        <dbReference type="ChEBI" id="CHEBI:17976"/>
        <dbReference type="ChEBI" id="CHEBI:57540"/>
        <dbReference type="ChEBI" id="CHEBI:57945"/>
        <dbReference type="EC" id="7.1.1.2"/>
    </reaction>
</comment>
<evidence type="ECO:0000256" key="3">
    <source>
        <dbReference type="ARBA" id="ARBA00009025"/>
    </source>
</evidence>
<keyword evidence="11 17" id="KW-1133">Transmembrane helix</keyword>